<gene>
    <name evidence="2" type="ORF">DC487_01765</name>
</gene>
<protein>
    <recommendedName>
        <fullName evidence="4">Cytochrome B</fullName>
    </recommendedName>
</protein>
<keyword evidence="3" id="KW-1185">Reference proteome</keyword>
<dbReference type="EMBL" id="QDKG01000001">
    <property type="protein sequence ID" value="PVH26379.1"/>
    <property type="molecule type" value="Genomic_DNA"/>
</dbReference>
<feature type="transmembrane region" description="Helical" evidence="1">
    <location>
        <begin position="82"/>
        <end position="100"/>
    </location>
</feature>
<keyword evidence="1" id="KW-0812">Transmembrane</keyword>
<dbReference type="OrthoDB" id="329514at2"/>
<name>A0A2T8HLQ9_9SPHI</name>
<dbReference type="AlphaFoldDB" id="A0A2T8HLQ9"/>
<organism evidence="2 3">
    <name type="scientific">Sphingobacterium corticibacter</name>
    <dbReference type="NCBI Taxonomy" id="2171749"/>
    <lineage>
        <taxon>Bacteria</taxon>
        <taxon>Pseudomonadati</taxon>
        <taxon>Bacteroidota</taxon>
        <taxon>Sphingobacteriia</taxon>
        <taxon>Sphingobacteriales</taxon>
        <taxon>Sphingobacteriaceae</taxon>
        <taxon>Sphingobacterium</taxon>
    </lineage>
</organism>
<reference evidence="2 3" key="1">
    <citation type="submission" date="2018-04" db="EMBL/GenBank/DDBJ databases">
        <title>Sphingobacterium cortibacter sp. nov.</title>
        <authorList>
            <person name="Li Y."/>
        </authorList>
    </citation>
    <scope>NUCLEOTIDE SEQUENCE [LARGE SCALE GENOMIC DNA]</scope>
    <source>
        <strain evidence="2 3">2c-3</strain>
    </source>
</reference>
<dbReference type="RefSeq" id="WP_116774245.1">
    <property type="nucleotide sequence ID" value="NZ_QDKG01000001.1"/>
</dbReference>
<evidence type="ECO:0000313" key="3">
    <source>
        <dbReference type="Proteomes" id="UP000245627"/>
    </source>
</evidence>
<sequence length="137" mass="15720">MKHLHSTLAVVLLIALVVSIVITLVNYLKYRPYNRKIALIGLISGHMQMLIGIIYFITLQYYSMFSGAVMKDSLMRFKVIEHPLAMLLGVVAITIGYSKAKRMTEDFKANQTVFIFYIIGLILFLSRIPWKTWSLFA</sequence>
<evidence type="ECO:0008006" key="4">
    <source>
        <dbReference type="Google" id="ProtNLM"/>
    </source>
</evidence>
<proteinExistence type="predicted"/>
<dbReference type="Proteomes" id="UP000245627">
    <property type="component" value="Unassembled WGS sequence"/>
</dbReference>
<feature type="transmembrane region" description="Helical" evidence="1">
    <location>
        <begin position="37"/>
        <end position="62"/>
    </location>
</feature>
<keyword evidence="1" id="KW-0472">Membrane</keyword>
<evidence type="ECO:0000313" key="2">
    <source>
        <dbReference type="EMBL" id="PVH26379.1"/>
    </source>
</evidence>
<feature type="transmembrane region" description="Helical" evidence="1">
    <location>
        <begin position="112"/>
        <end position="130"/>
    </location>
</feature>
<feature type="transmembrane region" description="Helical" evidence="1">
    <location>
        <begin position="6"/>
        <end position="25"/>
    </location>
</feature>
<keyword evidence="1" id="KW-1133">Transmembrane helix</keyword>
<comment type="caution">
    <text evidence="2">The sequence shown here is derived from an EMBL/GenBank/DDBJ whole genome shotgun (WGS) entry which is preliminary data.</text>
</comment>
<accession>A0A2T8HLQ9</accession>
<evidence type="ECO:0000256" key="1">
    <source>
        <dbReference type="SAM" id="Phobius"/>
    </source>
</evidence>